<evidence type="ECO:0000313" key="1">
    <source>
        <dbReference type="EMBL" id="GBN80553.1"/>
    </source>
</evidence>
<reference evidence="1 2" key="1">
    <citation type="journal article" date="2019" name="Sci. Rep.">
        <title>Orb-weaving spider Araneus ventricosus genome elucidates the spidroin gene catalogue.</title>
        <authorList>
            <person name="Kono N."/>
            <person name="Nakamura H."/>
            <person name="Ohtoshi R."/>
            <person name="Moran D.A.P."/>
            <person name="Shinohara A."/>
            <person name="Yoshida Y."/>
            <person name="Fujiwara M."/>
            <person name="Mori M."/>
            <person name="Tomita M."/>
            <person name="Arakawa K."/>
        </authorList>
    </citation>
    <scope>NUCLEOTIDE SEQUENCE [LARGE SCALE GENOMIC DNA]</scope>
</reference>
<dbReference type="AlphaFoldDB" id="A0A4Y2RXX6"/>
<comment type="caution">
    <text evidence="1">The sequence shown here is derived from an EMBL/GenBank/DDBJ whole genome shotgun (WGS) entry which is preliminary data.</text>
</comment>
<proteinExistence type="predicted"/>
<name>A0A4Y2RXX6_ARAVE</name>
<organism evidence="1 2">
    <name type="scientific">Araneus ventricosus</name>
    <name type="common">Orbweaver spider</name>
    <name type="synonym">Epeira ventricosa</name>
    <dbReference type="NCBI Taxonomy" id="182803"/>
    <lineage>
        <taxon>Eukaryota</taxon>
        <taxon>Metazoa</taxon>
        <taxon>Ecdysozoa</taxon>
        <taxon>Arthropoda</taxon>
        <taxon>Chelicerata</taxon>
        <taxon>Arachnida</taxon>
        <taxon>Araneae</taxon>
        <taxon>Araneomorphae</taxon>
        <taxon>Entelegynae</taxon>
        <taxon>Araneoidea</taxon>
        <taxon>Araneidae</taxon>
        <taxon>Araneus</taxon>
    </lineage>
</organism>
<keyword evidence="2" id="KW-1185">Reference proteome</keyword>
<gene>
    <name evidence="1" type="ORF">AVEN_86411_1</name>
</gene>
<protein>
    <submittedName>
        <fullName evidence="1">Uncharacterized protein</fullName>
    </submittedName>
</protein>
<evidence type="ECO:0000313" key="2">
    <source>
        <dbReference type="Proteomes" id="UP000499080"/>
    </source>
</evidence>
<dbReference type="Proteomes" id="UP000499080">
    <property type="component" value="Unassembled WGS sequence"/>
</dbReference>
<sequence>MLDSGPNLKGSKARAATVVTRKNTQQLLSVPLIDGSTTNHINFNFCYIRQMAAPQNTYSKQLSHSKSFSYNKACTCLCTNTGVSNLRLCTQHNYRFPGIQGGLLL</sequence>
<dbReference type="EMBL" id="BGPR01018947">
    <property type="protein sequence ID" value="GBN80553.1"/>
    <property type="molecule type" value="Genomic_DNA"/>
</dbReference>
<accession>A0A4Y2RXX6</accession>